<dbReference type="OrthoDB" id="449052at2759"/>
<dbReference type="AlphaFoldDB" id="A0A9N9P0J1"/>
<dbReference type="EMBL" id="CAJVPV010052577">
    <property type="protein sequence ID" value="CAG8780860.1"/>
    <property type="molecule type" value="Genomic_DNA"/>
</dbReference>
<reference evidence="1" key="1">
    <citation type="submission" date="2021-06" db="EMBL/GenBank/DDBJ databases">
        <authorList>
            <person name="Kallberg Y."/>
            <person name="Tangrot J."/>
            <person name="Rosling A."/>
        </authorList>
    </citation>
    <scope>NUCLEOTIDE SEQUENCE</scope>
    <source>
        <strain evidence="1">CL551</strain>
    </source>
</reference>
<dbReference type="Gene3D" id="3.10.580.10">
    <property type="entry name" value="CBS-domain"/>
    <property type="match status" value="1"/>
</dbReference>
<evidence type="ECO:0000313" key="1">
    <source>
        <dbReference type="EMBL" id="CAG8780860.1"/>
    </source>
</evidence>
<evidence type="ECO:0000313" key="2">
    <source>
        <dbReference type="Proteomes" id="UP000789342"/>
    </source>
</evidence>
<sequence>MYSTPDHVNFTKSQTVGSVINSKQDIHCLIEIPITATIEEAFDLLLAENILSVPVYRFWRGHKQPIAIVNVLDLVTFIQPMFDKEDDSKS</sequence>
<organism evidence="1 2">
    <name type="scientific">Acaulospora morrowiae</name>
    <dbReference type="NCBI Taxonomy" id="94023"/>
    <lineage>
        <taxon>Eukaryota</taxon>
        <taxon>Fungi</taxon>
        <taxon>Fungi incertae sedis</taxon>
        <taxon>Mucoromycota</taxon>
        <taxon>Glomeromycotina</taxon>
        <taxon>Glomeromycetes</taxon>
        <taxon>Diversisporales</taxon>
        <taxon>Acaulosporaceae</taxon>
        <taxon>Acaulospora</taxon>
    </lineage>
</organism>
<comment type="caution">
    <text evidence="1">The sequence shown here is derived from an EMBL/GenBank/DDBJ whole genome shotgun (WGS) entry which is preliminary data.</text>
</comment>
<keyword evidence="2" id="KW-1185">Reference proteome</keyword>
<proteinExistence type="predicted"/>
<gene>
    <name evidence="1" type="ORF">AMORRO_LOCUS17303</name>
</gene>
<dbReference type="InterPro" id="IPR046342">
    <property type="entry name" value="CBS_dom_sf"/>
</dbReference>
<accession>A0A9N9P0J1</accession>
<name>A0A9N9P0J1_9GLOM</name>
<dbReference type="Proteomes" id="UP000789342">
    <property type="component" value="Unassembled WGS sequence"/>
</dbReference>
<dbReference type="SUPFAM" id="SSF54631">
    <property type="entry name" value="CBS-domain pair"/>
    <property type="match status" value="1"/>
</dbReference>
<feature type="non-terminal residue" evidence="1">
    <location>
        <position position="1"/>
    </location>
</feature>
<protein>
    <submittedName>
        <fullName evidence="1">10440_t:CDS:1</fullName>
    </submittedName>
</protein>